<evidence type="ECO:0000313" key="1">
    <source>
        <dbReference type="EMBL" id="NOJ21372.1"/>
    </source>
</evidence>
<dbReference type="Proteomes" id="UP000576645">
    <property type="component" value="Unassembled WGS sequence"/>
</dbReference>
<comment type="caution">
    <text evidence="1">The sequence shown here is derived from an EMBL/GenBank/DDBJ whole genome shotgun (WGS) entry which is preliminary data.</text>
</comment>
<dbReference type="EMBL" id="VTXP01000001">
    <property type="protein sequence ID" value="NOJ21372.1"/>
    <property type="molecule type" value="Genomic_DNA"/>
</dbReference>
<reference evidence="1 2" key="1">
    <citation type="submission" date="2019-09" db="EMBL/GenBank/DDBJ databases">
        <title>Draft genome sequencing and comparative genomics of hatchery-associated Vibrios.</title>
        <authorList>
            <person name="Kehlet-Delgado H."/>
            <person name="Mueller R.S."/>
        </authorList>
    </citation>
    <scope>NUCLEOTIDE SEQUENCE [LARGE SCALE GENOMIC DNA]</scope>
    <source>
        <strain evidence="1 2">09-121-3</strain>
    </source>
</reference>
<dbReference type="AlphaFoldDB" id="A0AAP6ZIE3"/>
<name>A0AAP6ZIE3_9VIBR</name>
<dbReference type="RefSeq" id="WP_095571177.1">
    <property type="nucleotide sequence ID" value="NZ_NRHV01000001.1"/>
</dbReference>
<organism evidence="1 2">
    <name type="scientific">Vibrio coralliilyticus</name>
    <dbReference type="NCBI Taxonomy" id="190893"/>
    <lineage>
        <taxon>Bacteria</taxon>
        <taxon>Pseudomonadati</taxon>
        <taxon>Pseudomonadota</taxon>
        <taxon>Gammaproteobacteria</taxon>
        <taxon>Vibrionales</taxon>
        <taxon>Vibrionaceae</taxon>
        <taxon>Vibrio</taxon>
    </lineage>
</organism>
<proteinExistence type="predicted"/>
<protein>
    <submittedName>
        <fullName evidence="1">Uncharacterized protein</fullName>
    </submittedName>
</protein>
<evidence type="ECO:0000313" key="2">
    <source>
        <dbReference type="Proteomes" id="UP000576645"/>
    </source>
</evidence>
<accession>A0AAP6ZIE3</accession>
<gene>
    <name evidence="1" type="ORF">F0238_01380</name>
</gene>
<sequence length="124" mass="14477">MLNALLSSKKYFYLLALVGFPAISAFNESENEQLKAININENIKLLAEVKNVENNKNLIEEYFPERKEKFSLMVSSWEEYAERKCKFHTYDSENTDAEFANFSSCMTNEYKELNTYLESVLSMP</sequence>